<proteinExistence type="predicted"/>
<comment type="caution">
    <text evidence="2">The sequence shown here is derived from an EMBL/GenBank/DDBJ whole genome shotgun (WGS) entry which is preliminary data.</text>
</comment>
<protein>
    <submittedName>
        <fullName evidence="2">Uncharacterized protein</fullName>
    </submittedName>
</protein>
<dbReference type="OrthoDB" id="9864848at2"/>
<evidence type="ECO:0000313" key="1">
    <source>
        <dbReference type="EMBL" id="MQS75646.1"/>
    </source>
</evidence>
<sequence>MVNLKDIKVNINVDTTDISMSDEVKNEWVNDPLDKMLDKWKHSGPKQRRLIKISKSKNHN</sequence>
<dbReference type="EMBL" id="VDFP01000006">
    <property type="protein sequence ID" value="MQS75646.1"/>
    <property type="molecule type" value="Genomic_DNA"/>
</dbReference>
<evidence type="ECO:0000313" key="2">
    <source>
        <dbReference type="EMBL" id="MQS96359.1"/>
    </source>
</evidence>
<organism evidence="2 3">
    <name type="scientific">Companilactobacillus halodurans</name>
    <dbReference type="NCBI Taxonomy" id="2584183"/>
    <lineage>
        <taxon>Bacteria</taxon>
        <taxon>Bacillati</taxon>
        <taxon>Bacillota</taxon>
        <taxon>Bacilli</taxon>
        <taxon>Lactobacillales</taxon>
        <taxon>Lactobacillaceae</taxon>
        <taxon>Companilactobacillus</taxon>
    </lineage>
</organism>
<accession>A0A5P0ZTM2</accession>
<dbReference type="EMBL" id="VDFO01000001">
    <property type="protein sequence ID" value="MQS96359.1"/>
    <property type="molecule type" value="Genomic_DNA"/>
</dbReference>
<gene>
    <name evidence="2" type="ORF">FHL05_00430</name>
    <name evidence="1" type="ORF">FHL06_04490</name>
</gene>
<evidence type="ECO:0000313" key="4">
    <source>
        <dbReference type="Proteomes" id="UP000414364"/>
    </source>
</evidence>
<dbReference type="Proteomes" id="UP000414364">
    <property type="component" value="Unassembled WGS sequence"/>
</dbReference>
<reference evidence="3 4" key="1">
    <citation type="journal article" date="2019" name="Syst. Appl. Microbiol.">
        <title>Polyphasic characterization of two novel Lactobacillus spp. isolated from blown salami packages: Description of Lactobacillus halodurans sp. nov. and Lactobacillus salsicarnum sp. nov.</title>
        <authorList>
            <person name="Schuster J.A."/>
            <person name="Klingl A."/>
            <person name="Vogel R.F."/>
            <person name="Ehrmann M.A."/>
        </authorList>
    </citation>
    <scope>NUCLEOTIDE SEQUENCE [LARGE SCALE GENOMIC DNA]</scope>
    <source>
        <strain evidence="2 3">TMW 1.1920</strain>
        <strain evidence="1 4">TMW 1.2172</strain>
    </source>
</reference>
<dbReference type="AlphaFoldDB" id="A0A5P0ZTM2"/>
<dbReference type="RefSeq" id="WP_059074304.1">
    <property type="nucleotide sequence ID" value="NZ_VDFO01000001.1"/>
</dbReference>
<dbReference type="Proteomes" id="UP000371423">
    <property type="component" value="Unassembled WGS sequence"/>
</dbReference>
<keyword evidence="3" id="KW-1185">Reference proteome</keyword>
<name>A0A5P0ZTM2_9LACO</name>
<evidence type="ECO:0000313" key="3">
    <source>
        <dbReference type="Proteomes" id="UP000371423"/>
    </source>
</evidence>